<proteinExistence type="predicted"/>
<keyword evidence="1" id="KW-0472">Membrane</keyword>
<keyword evidence="1" id="KW-1133">Transmembrane helix</keyword>
<sequence length="96" mass="11423">MKYLLTFIYVIVGKFFLFTYFDPKFFGYTIQYYFSTSVFYLILLGFIAISIRSILNRKVDNDRINILLSLVIFVGFCFLTLYIGKYIVENHMAHLL</sequence>
<gene>
    <name evidence="2" type="ORF">C4A77_13045</name>
</gene>
<evidence type="ECO:0000256" key="1">
    <source>
        <dbReference type="SAM" id="Phobius"/>
    </source>
</evidence>
<accession>A0AAP8U4U7</accession>
<organism evidence="2 3">
    <name type="scientific">Brevibacillus laterosporus</name>
    <name type="common">Bacillus laterosporus</name>
    <dbReference type="NCBI Taxonomy" id="1465"/>
    <lineage>
        <taxon>Bacteria</taxon>
        <taxon>Bacillati</taxon>
        <taxon>Bacillota</taxon>
        <taxon>Bacilli</taxon>
        <taxon>Bacillales</taxon>
        <taxon>Paenibacillaceae</taxon>
        <taxon>Brevibacillus</taxon>
    </lineage>
</organism>
<keyword evidence="1" id="KW-0812">Transmembrane</keyword>
<name>A0AAP8U4U7_BRELA</name>
<feature type="transmembrane region" description="Helical" evidence="1">
    <location>
        <begin position="67"/>
        <end position="88"/>
    </location>
</feature>
<feature type="transmembrane region" description="Helical" evidence="1">
    <location>
        <begin position="7"/>
        <end position="26"/>
    </location>
</feature>
<feature type="transmembrane region" description="Helical" evidence="1">
    <location>
        <begin position="32"/>
        <end position="55"/>
    </location>
</feature>
<protein>
    <submittedName>
        <fullName evidence="2">Uncharacterized protein</fullName>
    </submittedName>
</protein>
<evidence type="ECO:0000313" key="2">
    <source>
        <dbReference type="EMBL" id="PPB02150.1"/>
    </source>
</evidence>
<comment type="caution">
    <text evidence="2">The sequence shown here is derived from an EMBL/GenBank/DDBJ whole genome shotgun (WGS) entry which is preliminary data.</text>
</comment>
<dbReference type="AlphaFoldDB" id="A0AAP8U4U7"/>
<dbReference type="EMBL" id="PRKQ01000014">
    <property type="protein sequence ID" value="PPB02150.1"/>
    <property type="molecule type" value="Genomic_DNA"/>
</dbReference>
<evidence type="ECO:0000313" key="3">
    <source>
        <dbReference type="Proteomes" id="UP000239759"/>
    </source>
</evidence>
<reference evidence="2 3" key="1">
    <citation type="submission" date="2018-02" db="EMBL/GenBank/DDBJ databases">
        <title>Comparative analysis of genomes of three Brevibacillus laterosporus strains producers of potent antimicrobials isolated from silage.</title>
        <authorList>
            <person name="Kojic M."/>
            <person name="Miljkovic M."/>
            <person name="Studholme D."/>
            <person name="Filipic B."/>
        </authorList>
    </citation>
    <scope>NUCLEOTIDE SEQUENCE [LARGE SCALE GENOMIC DNA]</scope>
    <source>
        <strain evidence="2 3">BGSP11</strain>
    </source>
</reference>
<dbReference type="Proteomes" id="UP000239759">
    <property type="component" value="Unassembled WGS sequence"/>
</dbReference>